<dbReference type="PROSITE" id="PS51068">
    <property type="entry name" value="FPG_CAT"/>
    <property type="match status" value="1"/>
</dbReference>
<feature type="binding site" evidence="15">
    <location>
        <position position="109"/>
    </location>
    <ligand>
        <name>DNA</name>
        <dbReference type="ChEBI" id="CHEBI:16991"/>
    </ligand>
</feature>
<feature type="binding site" evidence="15">
    <location>
        <position position="152"/>
    </location>
    <ligand>
        <name>DNA</name>
        <dbReference type="ChEBI" id="CHEBI:16991"/>
    </ligand>
</feature>
<evidence type="ECO:0000256" key="8">
    <source>
        <dbReference type="ARBA" id="ARBA00022833"/>
    </source>
</evidence>
<dbReference type="Pfam" id="PF01149">
    <property type="entry name" value="Fapy_DNA_glyco"/>
    <property type="match status" value="1"/>
</dbReference>
<evidence type="ECO:0000256" key="1">
    <source>
        <dbReference type="ARBA" id="ARBA00001668"/>
    </source>
</evidence>
<feature type="binding site" evidence="15">
    <location>
        <position position="90"/>
    </location>
    <ligand>
        <name>DNA</name>
        <dbReference type="ChEBI" id="CHEBI:16991"/>
    </ligand>
</feature>
<comment type="catalytic activity">
    <reaction evidence="1 15">
        <text>Hydrolysis of DNA containing ring-opened 7-methylguanine residues, releasing 2,6-diamino-4-hydroxy-5-(N-methyl)formamidopyrimidine.</text>
        <dbReference type="EC" id="3.2.2.23"/>
    </reaction>
</comment>
<keyword evidence="11 15" id="KW-0456">Lyase</keyword>
<keyword evidence="8 15" id="KW-0862">Zinc</keyword>
<dbReference type="FunFam" id="3.20.190.10:FF:000001">
    <property type="entry name" value="Formamidopyrimidine-DNA glycosylase"/>
    <property type="match status" value="1"/>
</dbReference>
<evidence type="ECO:0000256" key="13">
    <source>
        <dbReference type="ARBA" id="ARBA00023295"/>
    </source>
</evidence>
<dbReference type="InterPro" id="IPR020629">
    <property type="entry name" value="FPG_Glyclase"/>
</dbReference>
<dbReference type="InterPro" id="IPR000214">
    <property type="entry name" value="Znf_DNA_glyclase/AP_lyase"/>
</dbReference>
<dbReference type="GO" id="GO:0006284">
    <property type="term" value="P:base-excision repair"/>
    <property type="evidence" value="ECO:0007669"/>
    <property type="project" value="InterPro"/>
</dbReference>
<dbReference type="Proteomes" id="UP001169491">
    <property type="component" value="Unassembled WGS sequence"/>
</dbReference>
<feature type="domain" description="FPG-type" evidence="16">
    <location>
        <begin position="237"/>
        <end position="271"/>
    </location>
</feature>
<evidence type="ECO:0000256" key="9">
    <source>
        <dbReference type="ARBA" id="ARBA00023125"/>
    </source>
</evidence>
<dbReference type="GO" id="GO:0008270">
    <property type="term" value="F:zinc ion binding"/>
    <property type="evidence" value="ECO:0007669"/>
    <property type="project" value="UniProtKB-UniRule"/>
</dbReference>
<feature type="active site" description="Proton donor" evidence="15">
    <location>
        <position position="3"/>
    </location>
</feature>
<comment type="subunit">
    <text evidence="3 15">Monomer.</text>
</comment>
<dbReference type="SUPFAM" id="SSF57716">
    <property type="entry name" value="Glucocorticoid receptor-like (DNA-binding domain)"/>
    <property type="match status" value="1"/>
</dbReference>
<keyword evidence="7 15" id="KW-0378">Hydrolase</keyword>
<keyword evidence="12 15" id="KW-0511">Multifunctional enzyme</keyword>
<dbReference type="InterPro" id="IPR010663">
    <property type="entry name" value="Znf_FPG/IleRS"/>
</dbReference>
<evidence type="ECO:0000256" key="10">
    <source>
        <dbReference type="ARBA" id="ARBA00023204"/>
    </source>
</evidence>
<dbReference type="Gene3D" id="3.20.190.10">
    <property type="entry name" value="MutM-like, N-terminal"/>
    <property type="match status" value="1"/>
</dbReference>
<evidence type="ECO:0000313" key="18">
    <source>
        <dbReference type="EMBL" id="MDN7125579.1"/>
    </source>
</evidence>
<dbReference type="GO" id="GO:0003684">
    <property type="term" value="F:damaged DNA binding"/>
    <property type="evidence" value="ECO:0007669"/>
    <property type="project" value="InterPro"/>
</dbReference>
<evidence type="ECO:0000256" key="6">
    <source>
        <dbReference type="ARBA" id="ARBA00022771"/>
    </source>
</evidence>
<dbReference type="SUPFAM" id="SSF81624">
    <property type="entry name" value="N-terminal domain of MutM-like DNA repair proteins"/>
    <property type="match status" value="1"/>
</dbReference>
<dbReference type="InterPro" id="IPR010979">
    <property type="entry name" value="Ribosomal_uS13-like_H2TH"/>
</dbReference>
<sequence length="271" mass="30171">MPELPEVEVSRMGIAPHLEGQTITSVVVRDRRLRWPIPEGVTALAGAKIARVERRAKYLILHTDKGYLIIHLGMSGKLRVVPKDSLVVKHDHVDIQLSSGQCLRFNDPRRFGCVLLSEQHPGLDHPLLKDLGPEPLTEAFTAGYLHQRAKGRQQAIKTLIMDNHVVVGVGNIYANEALFKAGIHPKRAAGKVSLARLQRLVPIIKQTLTEAIAQGGTTLQDFTQADGQPGYFKQHLNVYGRGGKQCMVCKQELTEIRLGQRSTVYCKRCQR</sequence>
<proteinExistence type="inferred from homology"/>
<evidence type="ECO:0000256" key="11">
    <source>
        <dbReference type="ARBA" id="ARBA00023239"/>
    </source>
</evidence>
<dbReference type="AlphaFoldDB" id="A0AAW7R0M7"/>
<dbReference type="GO" id="GO:0140078">
    <property type="term" value="F:class I DNA-(apurinic or apyrimidinic site) endonuclease activity"/>
    <property type="evidence" value="ECO:0007669"/>
    <property type="project" value="UniProtKB-EC"/>
</dbReference>
<feature type="active site" description="Proton donor; for delta-elimination activity" evidence="15">
    <location>
        <position position="261"/>
    </location>
</feature>
<dbReference type="PROSITE" id="PS01242">
    <property type="entry name" value="ZF_FPG_1"/>
    <property type="match status" value="1"/>
</dbReference>
<evidence type="ECO:0000256" key="3">
    <source>
        <dbReference type="ARBA" id="ARBA00011245"/>
    </source>
</evidence>
<evidence type="ECO:0000256" key="2">
    <source>
        <dbReference type="ARBA" id="ARBA00009409"/>
    </source>
</evidence>
<dbReference type="Proteomes" id="UP001169492">
    <property type="component" value="Unassembled WGS sequence"/>
</dbReference>
<dbReference type="InterPro" id="IPR015887">
    <property type="entry name" value="DNA_glyclase_Znf_dom_DNA_BS"/>
</dbReference>
<reference evidence="20 21" key="1">
    <citation type="submission" date="2021-03" db="EMBL/GenBank/DDBJ databases">
        <title>Pseudidiomarina terrestris, a new bacterium isolated from saline soil.</title>
        <authorList>
            <person name="Galisteo C."/>
            <person name="De La Haba R."/>
            <person name="Sanchez-Porro C."/>
            <person name="Ventosa A."/>
        </authorList>
    </citation>
    <scope>NUCLEOTIDE SEQUENCE [LARGE SCALE GENOMIC DNA]</scope>
    <source>
        <strain evidence="18 21">1APP75-32.1</strain>
        <strain evidence="20">1APR75-15</strain>
        <strain evidence="19">1ASR75-15</strain>
    </source>
</reference>
<dbReference type="PANTHER" id="PTHR22993">
    <property type="entry name" value="FORMAMIDOPYRIMIDINE-DNA GLYCOSYLASE"/>
    <property type="match status" value="1"/>
</dbReference>
<feature type="domain" description="Formamidopyrimidine-DNA glycosylase catalytic" evidence="17">
    <location>
        <begin position="2"/>
        <end position="112"/>
    </location>
</feature>
<evidence type="ECO:0000313" key="19">
    <source>
        <dbReference type="EMBL" id="MDN7130558.1"/>
    </source>
</evidence>
<dbReference type="HAMAP" id="MF_00103">
    <property type="entry name" value="Fapy_DNA_glycosyl"/>
    <property type="match status" value="1"/>
</dbReference>
<comment type="function">
    <text evidence="15">Involved in base excision repair of DNA damaged by oxidation or by mutagenic agents. Acts as DNA glycosylase that recognizes and removes damaged bases. Has a preference for oxidized purines, such as 7,8-dihydro-8-oxoguanine (8-oxoG). Has AP (apurinic/apyrimidinic) lyase activity and introduces nicks in the DNA strand. Cleaves the DNA backbone by beta-delta elimination to generate a single-strand break at the site of the removed base with both 3'- and 5'-phosphates.</text>
</comment>
<dbReference type="NCBIfam" id="TIGR00577">
    <property type="entry name" value="fpg"/>
    <property type="match status" value="1"/>
</dbReference>
<keyword evidence="20" id="KW-1185">Reference proteome</keyword>
<evidence type="ECO:0000256" key="14">
    <source>
        <dbReference type="ARBA" id="ARBA00044632"/>
    </source>
</evidence>
<keyword evidence="5 15" id="KW-0227">DNA damage</keyword>
<evidence type="ECO:0000256" key="4">
    <source>
        <dbReference type="ARBA" id="ARBA00022723"/>
    </source>
</evidence>
<dbReference type="CDD" id="cd08966">
    <property type="entry name" value="EcFpg-like_N"/>
    <property type="match status" value="1"/>
</dbReference>
<dbReference type="FunFam" id="1.10.8.50:FF:000003">
    <property type="entry name" value="Formamidopyrimidine-DNA glycosylase"/>
    <property type="match status" value="1"/>
</dbReference>
<dbReference type="InterPro" id="IPR015886">
    <property type="entry name" value="H2TH_FPG"/>
</dbReference>
<dbReference type="Pfam" id="PF06827">
    <property type="entry name" value="zf-FPG_IleRS"/>
    <property type="match status" value="1"/>
</dbReference>
<accession>A0AAW7R0M7</accession>
<dbReference type="Pfam" id="PF06831">
    <property type="entry name" value="H2TH"/>
    <property type="match status" value="1"/>
</dbReference>
<dbReference type="Gene3D" id="1.10.8.50">
    <property type="match status" value="1"/>
</dbReference>
<comment type="catalytic activity">
    <reaction evidence="14 15">
        <text>2'-deoxyribonucleotide-(2'-deoxyribose 5'-phosphate)-2'-deoxyribonucleotide-DNA = a 3'-end 2'-deoxyribonucleotide-(2,3-dehydro-2,3-deoxyribose 5'-phosphate)-DNA + a 5'-end 5'-phospho-2'-deoxyribonucleoside-DNA + H(+)</text>
        <dbReference type="Rhea" id="RHEA:66592"/>
        <dbReference type="Rhea" id="RHEA-COMP:13180"/>
        <dbReference type="Rhea" id="RHEA-COMP:16897"/>
        <dbReference type="Rhea" id="RHEA-COMP:17067"/>
        <dbReference type="ChEBI" id="CHEBI:15378"/>
        <dbReference type="ChEBI" id="CHEBI:136412"/>
        <dbReference type="ChEBI" id="CHEBI:157695"/>
        <dbReference type="ChEBI" id="CHEBI:167181"/>
        <dbReference type="EC" id="4.2.99.18"/>
    </reaction>
</comment>
<dbReference type="EC" id="3.2.2.23" evidence="15"/>
<dbReference type="EC" id="4.2.99.18" evidence="15"/>
<dbReference type="GO" id="GO:0034039">
    <property type="term" value="F:8-oxo-7,8-dihydroguanine DNA N-glycosylase activity"/>
    <property type="evidence" value="ECO:0007669"/>
    <property type="project" value="TreeGrafter"/>
</dbReference>
<dbReference type="SMART" id="SM01232">
    <property type="entry name" value="H2TH"/>
    <property type="match status" value="1"/>
</dbReference>
<dbReference type="EMBL" id="JAGGJB010000007">
    <property type="protein sequence ID" value="MDN7125579.1"/>
    <property type="molecule type" value="Genomic_DNA"/>
</dbReference>
<feature type="active site" description="Proton donor; for beta-elimination activity" evidence="15">
    <location>
        <position position="57"/>
    </location>
</feature>
<dbReference type="SUPFAM" id="SSF46946">
    <property type="entry name" value="S13-like H2TH domain"/>
    <property type="match status" value="1"/>
</dbReference>
<evidence type="ECO:0000313" key="20">
    <source>
        <dbReference type="Proteomes" id="UP001169491"/>
    </source>
</evidence>
<keyword evidence="13 15" id="KW-0326">Glycosidase</keyword>
<dbReference type="RefSeq" id="WP_301775062.1">
    <property type="nucleotide sequence ID" value="NZ_JAGGJB010000007.1"/>
</dbReference>
<dbReference type="PROSITE" id="PS51066">
    <property type="entry name" value="ZF_FPG_2"/>
    <property type="match status" value="1"/>
</dbReference>
<dbReference type="InterPro" id="IPR035937">
    <property type="entry name" value="FPG_N"/>
</dbReference>
<evidence type="ECO:0000256" key="7">
    <source>
        <dbReference type="ARBA" id="ARBA00022801"/>
    </source>
</evidence>
<protein>
    <recommendedName>
        <fullName evidence="15">Formamidopyrimidine-DNA glycosylase</fullName>
        <shortName evidence="15">Fapy-DNA glycosylase</shortName>
        <ecNumber evidence="15">3.2.2.23</ecNumber>
    </recommendedName>
    <alternativeName>
        <fullName evidence="15">DNA-(apurinic or apyrimidinic site) lyase MutM</fullName>
        <shortName evidence="15">AP lyase MutM</shortName>
        <ecNumber evidence="15">4.2.99.18</ecNumber>
    </alternativeName>
</protein>
<evidence type="ECO:0000259" key="17">
    <source>
        <dbReference type="PROSITE" id="PS51068"/>
    </source>
</evidence>
<feature type="active site" description="Schiff-base intermediate with DNA" evidence="15">
    <location>
        <position position="2"/>
    </location>
</feature>
<comment type="similarity">
    <text evidence="2 15">Belongs to the FPG family.</text>
</comment>
<dbReference type="PANTHER" id="PTHR22993:SF9">
    <property type="entry name" value="FORMAMIDOPYRIMIDINE-DNA GLYCOSYLASE"/>
    <property type="match status" value="1"/>
</dbReference>
<comment type="cofactor">
    <cofactor evidence="15">
        <name>Zn(2+)</name>
        <dbReference type="ChEBI" id="CHEBI:29105"/>
    </cofactor>
    <text evidence="15">Binds 1 zinc ion per subunit.</text>
</comment>
<name>A0AAW7R0M7_9GAMM</name>
<dbReference type="EMBL" id="JAGGJC010000006">
    <property type="protein sequence ID" value="MDN7130558.1"/>
    <property type="molecule type" value="Genomic_DNA"/>
</dbReference>
<evidence type="ECO:0000256" key="12">
    <source>
        <dbReference type="ARBA" id="ARBA00023268"/>
    </source>
</evidence>
<keyword evidence="9 15" id="KW-0238">DNA-binding</keyword>
<evidence type="ECO:0000313" key="21">
    <source>
        <dbReference type="Proteomes" id="UP001169492"/>
    </source>
</evidence>
<gene>
    <name evidence="15 18" type="primary">mutM</name>
    <name evidence="15" type="synonym">fpg</name>
    <name evidence="18" type="ORF">J6I90_11865</name>
    <name evidence="19" type="ORF">J6I92_11815</name>
</gene>
<comment type="caution">
    <text evidence="18">The sequence shown here is derived from an EMBL/GenBank/DDBJ whole genome shotgun (WGS) entry which is preliminary data.</text>
</comment>
<keyword evidence="10 15" id="KW-0234">DNA repair</keyword>
<keyword evidence="4 15" id="KW-0479">Metal-binding</keyword>
<evidence type="ECO:0000256" key="5">
    <source>
        <dbReference type="ARBA" id="ARBA00022763"/>
    </source>
</evidence>
<evidence type="ECO:0000259" key="16">
    <source>
        <dbReference type="PROSITE" id="PS51066"/>
    </source>
</evidence>
<dbReference type="NCBIfam" id="NF002211">
    <property type="entry name" value="PRK01103.1"/>
    <property type="match status" value="1"/>
</dbReference>
<dbReference type="InterPro" id="IPR012319">
    <property type="entry name" value="FPG_cat"/>
</dbReference>
<keyword evidence="6 15" id="KW-0863">Zinc-finger</keyword>
<dbReference type="SMART" id="SM00898">
    <property type="entry name" value="Fapy_DNA_glyco"/>
    <property type="match status" value="1"/>
</dbReference>
<evidence type="ECO:0000256" key="15">
    <source>
        <dbReference type="HAMAP-Rule" id="MF_00103"/>
    </source>
</evidence>
<organism evidence="18 21">
    <name type="scientific">Pseudidiomarina terrestris</name>
    <dbReference type="NCBI Taxonomy" id="2820060"/>
    <lineage>
        <taxon>Bacteria</taxon>
        <taxon>Pseudomonadati</taxon>
        <taxon>Pseudomonadota</taxon>
        <taxon>Gammaproteobacteria</taxon>
        <taxon>Alteromonadales</taxon>
        <taxon>Idiomarinaceae</taxon>
        <taxon>Pseudidiomarina</taxon>
    </lineage>
</organism>